<dbReference type="SUPFAM" id="SSF48576">
    <property type="entry name" value="Terpenoid synthases"/>
    <property type="match status" value="1"/>
</dbReference>
<dbReference type="Proteomes" id="UP001218218">
    <property type="component" value="Unassembled WGS sequence"/>
</dbReference>
<dbReference type="EMBL" id="JARIHO010000066">
    <property type="protein sequence ID" value="KAJ7314615.1"/>
    <property type="molecule type" value="Genomic_DNA"/>
</dbReference>
<protein>
    <submittedName>
        <fullName evidence="1">Isoprenoid synthase domain-containing protein</fullName>
    </submittedName>
</protein>
<dbReference type="Gene3D" id="1.10.600.10">
    <property type="entry name" value="Farnesyl Diphosphate Synthase"/>
    <property type="match status" value="1"/>
</dbReference>
<proteinExistence type="predicted"/>
<name>A0AAD6ZAI7_9AGAR</name>
<sequence length="362" mass="40499">MPNSVQLPDLLSLCRAFELRTNRHCRTVTSASEHWFTAQQDLMNDTEKAGLRFMKIGLWASVCFPTCDPPQLRLATDFLTALVLCNCRLAQARTLRDCGWTDEQLPGGLSCLSDNILFCALHLSPGYSIVQQLAGAMPSESSRQRFNRSAEAFRTAQMQILSHRRNNTLPTLEAYTELRRDLSGIPMVFDLIEMTEGLQMPPSDHGGDSLKSSAADLIALSIDIFAYSNDQFFDNQFNIVSILRAHKGVSVQAALNHAFSFTEQAFQKFISTESALLSENTVPLQTTSLWAWRPFRPSSAVAPEKTPLTSDSKLYLRGLKDCIVGTLNWSYETELYFGSKGDEVRQFGWVFLKSREGGLEEG</sequence>
<evidence type="ECO:0000313" key="2">
    <source>
        <dbReference type="Proteomes" id="UP001218218"/>
    </source>
</evidence>
<organism evidence="1 2">
    <name type="scientific">Mycena albidolilacea</name>
    <dbReference type="NCBI Taxonomy" id="1033008"/>
    <lineage>
        <taxon>Eukaryota</taxon>
        <taxon>Fungi</taxon>
        <taxon>Dikarya</taxon>
        <taxon>Basidiomycota</taxon>
        <taxon>Agaricomycotina</taxon>
        <taxon>Agaricomycetes</taxon>
        <taxon>Agaricomycetidae</taxon>
        <taxon>Agaricales</taxon>
        <taxon>Marasmiineae</taxon>
        <taxon>Mycenaceae</taxon>
        <taxon>Mycena</taxon>
    </lineage>
</organism>
<evidence type="ECO:0000313" key="1">
    <source>
        <dbReference type="EMBL" id="KAJ7314615.1"/>
    </source>
</evidence>
<dbReference type="Pfam" id="PF19086">
    <property type="entry name" value="Terpene_syn_C_2"/>
    <property type="match status" value="1"/>
</dbReference>
<dbReference type="InterPro" id="IPR008949">
    <property type="entry name" value="Isoprenoid_synthase_dom_sf"/>
</dbReference>
<gene>
    <name evidence="1" type="ORF">DFH08DRAFT_716387</name>
</gene>
<dbReference type="AlphaFoldDB" id="A0AAD6ZAI7"/>
<accession>A0AAD6ZAI7</accession>
<reference evidence="1" key="1">
    <citation type="submission" date="2023-03" db="EMBL/GenBank/DDBJ databases">
        <title>Massive genome expansion in bonnet fungi (Mycena s.s.) driven by repeated elements and novel gene families across ecological guilds.</title>
        <authorList>
            <consortium name="Lawrence Berkeley National Laboratory"/>
            <person name="Harder C.B."/>
            <person name="Miyauchi S."/>
            <person name="Viragh M."/>
            <person name="Kuo A."/>
            <person name="Thoen E."/>
            <person name="Andreopoulos B."/>
            <person name="Lu D."/>
            <person name="Skrede I."/>
            <person name="Drula E."/>
            <person name="Henrissat B."/>
            <person name="Morin E."/>
            <person name="Kohler A."/>
            <person name="Barry K."/>
            <person name="LaButti K."/>
            <person name="Morin E."/>
            <person name="Salamov A."/>
            <person name="Lipzen A."/>
            <person name="Mereny Z."/>
            <person name="Hegedus B."/>
            <person name="Baldrian P."/>
            <person name="Stursova M."/>
            <person name="Weitz H."/>
            <person name="Taylor A."/>
            <person name="Grigoriev I.V."/>
            <person name="Nagy L.G."/>
            <person name="Martin F."/>
            <person name="Kauserud H."/>
        </authorList>
    </citation>
    <scope>NUCLEOTIDE SEQUENCE</scope>
    <source>
        <strain evidence="1">CBHHK002</strain>
    </source>
</reference>
<comment type="caution">
    <text evidence="1">The sequence shown here is derived from an EMBL/GenBank/DDBJ whole genome shotgun (WGS) entry which is preliminary data.</text>
</comment>
<keyword evidence="2" id="KW-1185">Reference proteome</keyword>